<gene>
    <name evidence="1" type="ORF">Q604_UNBc4C00002G0017</name>
</gene>
<comment type="caution">
    <text evidence="1">The sequence shown here is derived from an EMBL/GenBank/DDBJ whole genome shotgun (WGS) entry which is preliminary data.</text>
</comment>
<evidence type="ECO:0000313" key="1">
    <source>
        <dbReference type="EMBL" id="ETJ17332.1"/>
    </source>
</evidence>
<proteinExistence type="predicted"/>
<organism evidence="1">
    <name type="scientific">human gut metagenome</name>
    <dbReference type="NCBI Taxonomy" id="408170"/>
    <lineage>
        <taxon>unclassified sequences</taxon>
        <taxon>metagenomes</taxon>
        <taxon>organismal metagenomes</taxon>
    </lineage>
</organism>
<name>W1WGK9_9ZZZZ</name>
<sequence length="180" mass="21255">MSNIKDQIKKEKTSIQLPKVVYDLLKKDSDEANLSVSELVRIRLMHGLAKNNANILSENDQKNLYECYKNYLLNINEQSFSLYFKQVVMWGSDANNIHFRFVVDEVVKSFEKSYKESDLKFTLTEKKNLTELLYYFPQTVLDIVDKLQTDREISQKLSTSYENVSKEYEEICNFYNTINK</sequence>
<dbReference type="EMBL" id="AZMM01018783">
    <property type="protein sequence ID" value="ETJ17332.1"/>
    <property type="molecule type" value="Genomic_DNA"/>
</dbReference>
<reference evidence="1" key="1">
    <citation type="submission" date="2013-12" db="EMBL/GenBank/DDBJ databases">
        <title>A Varibaculum cambriense genome reconstructed from a premature infant gut community with otherwise low bacterial novelty that shifts toward anaerobic metabolism during the third week of life.</title>
        <authorList>
            <person name="Brown C.T."/>
            <person name="Sharon I."/>
            <person name="Thomas B.C."/>
            <person name="Castelle C.J."/>
            <person name="Morowitz M.J."/>
            <person name="Banfield J.F."/>
        </authorList>
    </citation>
    <scope>NUCLEOTIDE SEQUENCE</scope>
</reference>
<protein>
    <submittedName>
        <fullName evidence="1">Uncharacterized protein</fullName>
    </submittedName>
</protein>
<accession>W1WGK9</accession>
<dbReference type="AlphaFoldDB" id="W1WGK9"/>